<dbReference type="AlphaFoldDB" id="A0A4W4GDF8"/>
<dbReference type="Pfam" id="PF13538">
    <property type="entry name" value="UvrD_C_2"/>
    <property type="match status" value="1"/>
</dbReference>
<protein>
    <recommendedName>
        <fullName evidence="1">UvrD-like helicase C-terminal domain-containing protein</fullName>
    </recommendedName>
</protein>
<dbReference type="InterPro" id="IPR027785">
    <property type="entry name" value="UvrD-like_helicase_C"/>
</dbReference>
<dbReference type="GeneTree" id="ENSGT00410000025651"/>
<accession>A0A4W4GDF8</accession>
<dbReference type="Gene3D" id="3.40.50.300">
    <property type="entry name" value="P-loop containing nucleotide triphosphate hydrolases"/>
    <property type="match status" value="1"/>
</dbReference>
<evidence type="ECO:0000313" key="2">
    <source>
        <dbReference type="Ensembl" id="ENSEEEP00000034375.2"/>
    </source>
</evidence>
<reference evidence="3" key="1">
    <citation type="journal article" date="2014" name="Science">
        <title>Nonhuman genetics. Genomic basis for the convergent evolution of electric organs.</title>
        <authorList>
            <person name="Gallant J.R."/>
            <person name="Traeger L.L."/>
            <person name="Volkening J.D."/>
            <person name="Moffett H."/>
            <person name="Chen P.H."/>
            <person name="Novina C.D."/>
            <person name="Phillips G.N.Jr."/>
            <person name="Anand R."/>
            <person name="Wells G.B."/>
            <person name="Pinch M."/>
            <person name="Guth R."/>
            <person name="Unguez G.A."/>
            <person name="Albert J.S."/>
            <person name="Zakon H.H."/>
            <person name="Samanta M.P."/>
            <person name="Sussman M.R."/>
        </authorList>
    </citation>
    <scope>NUCLEOTIDE SEQUENCE [LARGE SCALE GENOMIC DNA]</scope>
</reference>
<reference evidence="2" key="5">
    <citation type="submission" date="2025-09" db="UniProtKB">
        <authorList>
            <consortium name="Ensembl"/>
        </authorList>
    </citation>
    <scope>IDENTIFICATION</scope>
</reference>
<dbReference type="OMA" id="DTSCFIY"/>
<sequence length="266" mass="30721">MKGAYADIKHIVVDEGQNFRIKHGDWYRKVEELVPISRGIIWVFLDYFQKCQTFVDGLPLLTNQTSTAYLGQVVQNSEKVFDEMNKLIGVIERRSSGDMSIHLTHMHETMTYILSLEGNFYLNHYQAPIMTEVVRHVETLLEEGHSPRDIAVLFSTMVQKRRLSFQSYVRPSFPHDVIKHIDDDVVVMDTIRRFSGQERDIVFLVEPAAHYSQSEIEPSLLLTAYSRARIRLYVLPPDGVISTGNLLKDGLEQTECYLRFKPVSLK</sequence>
<dbReference type="InterPro" id="IPR027417">
    <property type="entry name" value="P-loop_NTPase"/>
</dbReference>
<proteinExistence type="predicted"/>
<dbReference type="SUPFAM" id="SSF52540">
    <property type="entry name" value="P-loop containing nucleoside triphosphate hydrolases"/>
    <property type="match status" value="1"/>
</dbReference>
<organism evidence="2 3">
    <name type="scientific">Electrophorus electricus</name>
    <name type="common">Electric eel</name>
    <name type="synonym">Gymnotus electricus</name>
    <dbReference type="NCBI Taxonomy" id="8005"/>
    <lineage>
        <taxon>Eukaryota</taxon>
        <taxon>Metazoa</taxon>
        <taxon>Chordata</taxon>
        <taxon>Craniata</taxon>
        <taxon>Vertebrata</taxon>
        <taxon>Euteleostomi</taxon>
        <taxon>Actinopterygii</taxon>
        <taxon>Neopterygii</taxon>
        <taxon>Teleostei</taxon>
        <taxon>Ostariophysi</taxon>
        <taxon>Gymnotiformes</taxon>
        <taxon>Gymnotoidei</taxon>
        <taxon>Gymnotidae</taxon>
        <taxon>Electrophorus</taxon>
    </lineage>
</organism>
<feature type="domain" description="UvrD-like helicase C-terminal" evidence="1">
    <location>
        <begin position="187"/>
        <end position="234"/>
    </location>
</feature>
<keyword evidence="3" id="KW-1185">Reference proteome</keyword>
<reference evidence="3" key="2">
    <citation type="journal article" date="2017" name="Sci. Adv.">
        <title>A tail of two voltages: Proteomic comparison of the three electric organs of the electric eel.</title>
        <authorList>
            <person name="Traeger L.L."/>
            <person name="Sabat G."/>
            <person name="Barrett-Wilt G.A."/>
            <person name="Wells G.B."/>
            <person name="Sussman M.R."/>
        </authorList>
    </citation>
    <scope>NUCLEOTIDE SEQUENCE [LARGE SCALE GENOMIC DNA]</scope>
</reference>
<evidence type="ECO:0000313" key="3">
    <source>
        <dbReference type="Proteomes" id="UP000314983"/>
    </source>
</evidence>
<reference evidence="2" key="3">
    <citation type="submission" date="2020-05" db="EMBL/GenBank/DDBJ databases">
        <title>Electrophorus electricus (electric eel) genome, fEleEle1, primary haplotype.</title>
        <authorList>
            <person name="Myers G."/>
            <person name="Meyer A."/>
            <person name="Fedrigo O."/>
            <person name="Formenti G."/>
            <person name="Rhie A."/>
            <person name="Tracey A."/>
            <person name="Sims Y."/>
            <person name="Jarvis E.D."/>
        </authorList>
    </citation>
    <scope>NUCLEOTIDE SEQUENCE [LARGE SCALE GENOMIC DNA]</scope>
</reference>
<name>A0A4W4GDF8_ELEEL</name>
<dbReference type="Ensembl" id="ENSEEET00000034778.2">
    <property type="protein sequence ID" value="ENSEEEP00000034375.2"/>
    <property type="gene ID" value="ENSEEEG00000016362.2"/>
</dbReference>
<dbReference type="STRING" id="8005.ENSEEEP00000034375"/>
<evidence type="ECO:0000259" key="1">
    <source>
        <dbReference type="Pfam" id="PF13538"/>
    </source>
</evidence>
<reference evidence="2" key="4">
    <citation type="submission" date="2025-08" db="UniProtKB">
        <authorList>
            <consortium name="Ensembl"/>
        </authorList>
    </citation>
    <scope>IDENTIFICATION</scope>
</reference>
<dbReference type="Proteomes" id="UP000314983">
    <property type="component" value="Chromosome 12"/>
</dbReference>